<comment type="caution">
    <text evidence="3">The sequence shown here is derived from an EMBL/GenBank/DDBJ whole genome shotgun (WGS) entry which is preliminary data.</text>
</comment>
<dbReference type="RefSeq" id="WP_202858713.1">
    <property type="nucleotide sequence ID" value="NZ_JAEUGD010000066.1"/>
</dbReference>
<dbReference type="Pfam" id="PF14534">
    <property type="entry name" value="DUF4440"/>
    <property type="match status" value="2"/>
</dbReference>
<gene>
    <name evidence="3" type="ORF">JMN32_22895</name>
</gene>
<feature type="domain" description="DUF4440" evidence="2">
    <location>
        <begin position="236"/>
        <end position="344"/>
    </location>
</feature>
<dbReference type="AlphaFoldDB" id="A0A937KGG7"/>
<keyword evidence="1" id="KW-0472">Membrane</keyword>
<dbReference type="InterPro" id="IPR027843">
    <property type="entry name" value="DUF4440"/>
</dbReference>
<feature type="domain" description="DUF4440" evidence="2">
    <location>
        <begin position="80"/>
        <end position="190"/>
    </location>
</feature>
<feature type="transmembrane region" description="Helical" evidence="1">
    <location>
        <begin position="21"/>
        <end position="38"/>
    </location>
</feature>
<evidence type="ECO:0000259" key="2">
    <source>
        <dbReference type="Pfam" id="PF14534"/>
    </source>
</evidence>
<sequence length="353" mass="40629">MKKCKPNSTWLKTKIRFYNSTATAFSILIITTYLLIMGCSDLESDLTVASGSSTEMNPTSVNFKKNKPMSKKCITTGQEITDRHQAYVAAFVTEDINQLYNDFWTPDFHEFVPNFDKNRDEMLDQMIFFYENGGELYSYDLESLERYVYNNVVYDIGAYDNPGKAINGTPFVINGYYFLRWKKGNDHLWHVDRGVAGPRGNSIPVNHTTDEGAVICFGNHVNDHNKGNDAINQDVISQRFDEYMQALATGDADKAYKFYTQDFRLLGLGLDLDRDELYVHYRQFFETGSVVSSDDRLHDRFIHGNVAFDIGQSDKTVIKDGVQSLEKSNYVIRWEKGQDGVWRIDRIMDLLRL</sequence>
<protein>
    <submittedName>
        <fullName evidence="3">DUF4440 domain-containing protein</fullName>
    </submittedName>
</protein>
<keyword evidence="1" id="KW-1133">Transmembrane helix</keyword>
<organism evidence="3 4">
    <name type="scientific">Fulvivirga marina</name>
    <dbReference type="NCBI Taxonomy" id="2494733"/>
    <lineage>
        <taxon>Bacteria</taxon>
        <taxon>Pseudomonadati</taxon>
        <taxon>Bacteroidota</taxon>
        <taxon>Cytophagia</taxon>
        <taxon>Cytophagales</taxon>
        <taxon>Fulvivirgaceae</taxon>
        <taxon>Fulvivirga</taxon>
    </lineage>
</organism>
<reference evidence="3" key="1">
    <citation type="submission" date="2021-01" db="EMBL/GenBank/DDBJ databases">
        <title>Fulvivirga kasyanovii gen. nov., sp nov., a novel member of the phylum Bacteroidetes isolated from seawater in a mussel farm.</title>
        <authorList>
            <person name="Zhao L.-H."/>
            <person name="Wang Z.-J."/>
        </authorList>
    </citation>
    <scope>NUCLEOTIDE SEQUENCE</scope>
    <source>
        <strain evidence="3">29W222</strain>
    </source>
</reference>
<keyword evidence="1" id="KW-0812">Transmembrane</keyword>
<dbReference type="InterPro" id="IPR032710">
    <property type="entry name" value="NTF2-like_dom_sf"/>
</dbReference>
<dbReference type="SUPFAM" id="SSF54427">
    <property type="entry name" value="NTF2-like"/>
    <property type="match status" value="2"/>
</dbReference>
<proteinExistence type="predicted"/>
<keyword evidence="4" id="KW-1185">Reference proteome</keyword>
<evidence type="ECO:0000313" key="3">
    <source>
        <dbReference type="EMBL" id="MBL6449178.1"/>
    </source>
</evidence>
<accession>A0A937KGG7</accession>
<evidence type="ECO:0000256" key="1">
    <source>
        <dbReference type="SAM" id="Phobius"/>
    </source>
</evidence>
<dbReference type="Proteomes" id="UP000614216">
    <property type="component" value="Unassembled WGS sequence"/>
</dbReference>
<dbReference type="Gene3D" id="3.10.450.50">
    <property type="match status" value="2"/>
</dbReference>
<dbReference type="EMBL" id="JAEUGD010000066">
    <property type="protein sequence ID" value="MBL6449178.1"/>
    <property type="molecule type" value="Genomic_DNA"/>
</dbReference>
<name>A0A937KGG7_9BACT</name>
<evidence type="ECO:0000313" key="4">
    <source>
        <dbReference type="Proteomes" id="UP000614216"/>
    </source>
</evidence>